<evidence type="ECO:0000256" key="1">
    <source>
        <dbReference type="ARBA" id="ARBA00006110"/>
    </source>
</evidence>
<evidence type="ECO:0000256" key="2">
    <source>
        <dbReference type="SAM" id="MobiDB-lite"/>
    </source>
</evidence>
<feature type="region of interest" description="Disordered" evidence="2">
    <location>
        <begin position="272"/>
        <end position="305"/>
    </location>
</feature>
<accession>A0ABQ9P4H1</accession>
<dbReference type="InterPro" id="IPR035979">
    <property type="entry name" value="RBD_domain_sf"/>
</dbReference>
<dbReference type="InterPro" id="IPR024326">
    <property type="entry name" value="RRP7_C"/>
</dbReference>
<evidence type="ECO:0000259" key="4">
    <source>
        <dbReference type="Pfam" id="PF17799"/>
    </source>
</evidence>
<dbReference type="Gene3D" id="3.30.70.330">
    <property type="match status" value="1"/>
</dbReference>
<dbReference type="InterPro" id="IPR012677">
    <property type="entry name" value="Nucleotide-bd_a/b_plait_sf"/>
</dbReference>
<sequence length="305" mass="34511">MPSIPLTTGPYTILPLCVPATAAYPHETSHYLYVRQHAPRIEDADTPRSLFVANLPIDATEGSLRKLFAAQLGGARVESVDFDGLRSKKSGSIPMFDNGPNGAAVTLKPGKKRKRNADDVPQELELPAVWDREILKSGSSAVVVFVDRASAESALKHCKKAAKTQKEVRWTPEDGLGEKRYLTHHTLRYPPKPILQSRVNNYMAAYHALETARSRTLSKQRNLPDEDGFVTVTRGGRVGPARLEETQAVAKKLKERQKNAVKDDFYRFQTREKRKEREAELRKGFEEDRRRVEEMRRRRGAVRPE</sequence>
<evidence type="ECO:0000313" key="6">
    <source>
        <dbReference type="Proteomes" id="UP001172684"/>
    </source>
</evidence>
<dbReference type="PANTHER" id="PTHR13191">
    <property type="entry name" value="RIBOSOMAL RNA PROCESSING PROTEIN 7-RELATED"/>
    <property type="match status" value="1"/>
</dbReference>
<organism evidence="5 6">
    <name type="scientific">Coniosporium apollinis</name>
    <dbReference type="NCBI Taxonomy" id="61459"/>
    <lineage>
        <taxon>Eukaryota</taxon>
        <taxon>Fungi</taxon>
        <taxon>Dikarya</taxon>
        <taxon>Ascomycota</taxon>
        <taxon>Pezizomycotina</taxon>
        <taxon>Dothideomycetes</taxon>
        <taxon>Dothideomycetes incertae sedis</taxon>
        <taxon>Coniosporium</taxon>
    </lineage>
</organism>
<protein>
    <recommendedName>
        <fullName evidence="7">RRM domain-containing protein</fullName>
    </recommendedName>
</protein>
<dbReference type="CDD" id="cd12293">
    <property type="entry name" value="dRRM_Rrp7p"/>
    <property type="match status" value="1"/>
</dbReference>
<feature type="domain" description="Ribosomal RNA-processing protein 7 C-terminal" evidence="3">
    <location>
        <begin position="188"/>
        <end position="304"/>
    </location>
</feature>
<dbReference type="EMBL" id="JAPDRL010000007">
    <property type="protein sequence ID" value="KAJ9668485.1"/>
    <property type="molecule type" value="Genomic_DNA"/>
</dbReference>
<dbReference type="Proteomes" id="UP001172684">
    <property type="component" value="Unassembled WGS sequence"/>
</dbReference>
<comment type="similarity">
    <text evidence="1">Belongs to the RRP7 family.</text>
</comment>
<reference evidence="5" key="1">
    <citation type="submission" date="2022-10" db="EMBL/GenBank/DDBJ databases">
        <title>Culturing micro-colonial fungi from biological soil crusts in the Mojave desert and describing Neophaeococcomyces mojavensis, and introducing the new genera and species Taxawa tesnikishii.</title>
        <authorList>
            <person name="Kurbessoian T."/>
            <person name="Stajich J.E."/>
        </authorList>
    </citation>
    <scope>NUCLEOTIDE SEQUENCE</scope>
    <source>
        <strain evidence="5">TK_1</strain>
    </source>
</reference>
<dbReference type="InterPro" id="IPR040447">
    <property type="entry name" value="RRM_Rrp7"/>
</dbReference>
<keyword evidence="6" id="KW-1185">Reference proteome</keyword>
<dbReference type="Pfam" id="PF17799">
    <property type="entry name" value="RRM_Rrp7"/>
    <property type="match status" value="1"/>
</dbReference>
<dbReference type="SUPFAM" id="SSF54928">
    <property type="entry name" value="RNA-binding domain, RBD"/>
    <property type="match status" value="1"/>
</dbReference>
<evidence type="ECO:0000313" key="5">
    <source>
        <dbReference type="EMBL" id="KAJ9668485.1"/>
    </source>
</evidence>
<gene>
    <name evidence="5" type="ORF">H2201_001533</name>
</gene>
<comment type="caution">
    <text evidence="5">The sequence shown here is derived from an EMBL/GenBank/DDBJ whole genome shotgun (WGS) entry which is preliminary data.</text>
</comment>
<dbReference type="Gene3D" id="6.10.250.1770">
    <property type="match status" value="1"/>
</dbReference>
<feature type="domain" description="Rrp7 RRM-like N-terminal" evidence="4">
    <location>
        <begin position="11"/>
        <end position="184"/>
    </location>
</feature>
<dbReference type="PANTHER" id="PTHR13191:SF0">
    <property type="entry name" value="RIBOSOMAL RNA-PROCESSING PROTEIN 7 HOMOLOG A-RELATED"/>
    <property type="match status" value="1"/>
</dbReference>
<dbReference type="InterPro" id="IPR040446">
    <property type="entry name" value="RRP7"/>
</dbReference>
<evidence type="ECO:0000259" key="3">
    <source>
        <dbReference type="Pfam" id="PF12923"/>
    </source>
</evidence>
<evidence type="ECO:0008006" key="7">
    <source>
        <dbReference type="Google" id="ProtNLM"/>
    </source>
</evidence>
<proteinExistence type="inferred from homology"/>
<name>A0ABQ9P4H1_9PEZI</name>
<dbReference type="Pfam" id="PF12923">
    <property type="entry name" value="RRP7"/>
    <property type="match status" value="1"/>
</dbReference>
<dbReference type="CDD" id="cd12950">
    <property type="entry name" value="RRP7_Rrp7p"/>
    <property type="match status" value="1"/>
</dbReference>